<evidence type="ECO:0000313" key="2">
    <source>
        <dbReference type="EMBL" id="MDH1057336.1"/>
    </source>
</evidence>
<dbReference type="Proteomes" id="UP001158730">
    <property type="component" value="Unassembled WGS sequence"/>
</dbReference>
<proteinExistence type="predicted"/>
<comment type="caution">
    <text evidence="2">The sequence shown here is derived from an EMBL/GenBank/DDBJ whole genome shotgun (WGS) entry which is preliminary data.</text>
</comment>
<dbReference type="AlphaFoldDB" id="A0AA42N771"/>
<evidence type="ECO:0000313" key="3">
    <source>
        <dbReference type="Proteomes" id="UP001158730"/>
    </source>
</evidence>
<evidence type="ECO:0000256" key="1">
    <source>
        <dbReference type="SAM" id="MobiDB-lite"/>
    </source>
</evidence>
<feature type="region of interest" description="Disordered" evidence="1">
    <location>
        <begin position="80"/>
        <end position="102"/>
    </location>
</feature>
<accession>A0AA42N771</accession>
<protein>
    <submittedName>
        <fullName evidence="2">Uncharacterized protein</fullName>
    </submittedName>
</protein>
<name>A0AA42N771_AQUAC</name>
<dbReference type="RefSeq" id="WP_280055474.1">
    <property type="nucleotide sequence ID" value="NZ_JAOBYN010000040.1"/>
</dbReference>
<sequence>MEIKTQAQVDAVSDVLCDVCSSSTRIPGYGLQYGSLEAQWGYGSRHDGEHYRVHLCEVCFFETLSMLRRQRMVNLMFDDGEPHPDESFGLVSEGKYWGGSDD</sequence>
<reference evidence="2" key="1">
    <citation type="submission" date="2022-09" db="EMBL/GenBank/DDBJ databases">
        <title>Intensive care unit water sources are persistently colonized with multi-drug resistant bacteria and are the site of extensive horizontal gene transfer of antibiotic resistance genes.</title>
        <authorList>
            <person name="Diorio-Toth L."/>
        </authorList>
    </citation>
    <scope>NUCLEOTIDE SEQUENCE</scope>
    <source>
        <strain evidence="2">GD03990</strain>
    </source>
</reference>
<gene>
    <name evidence="2" type="ORF">N5C05_21595</name>
</gene>
<organism evidence="2 3">
    <name type="scientific">Aquipseudomonas alcaligenes</name>
    <name type="common">Pseudomonas alcaligenes</name>
    <dbReference type="NCBI Taxonomy" id="43263"/>
    <lineage>
        <taxon>Bacteria</taxon>
        <taxon>Pseudomonadati</taxon>
        <taxon>Pseudomonadota</taxon>
        <taxon>Gammaproteobacteria</taxon>
        <taxon>Pseudomonadales</taxon>
        <taxon>Pseudomonadaceae</taxon>
        <taxon>Aquipseudomonas</taxon>
    </lineage>
</organism>
<dbReference type="EMBL" id="JAOBYN010000040">
    <property type="protein sequence ID" value="MDH1057336.1"/>
    <property type="molecule type" value="Genomic_DNA"/>
</dbReference>